<reference evidence="5" key="1">
    <citation type="submission" date="2006-09" db="EMBL/GenBank/DDBJ databases">
        <title>Annotation of Plasmodium falciparum Dd2.</title>
        <authorList>
            <consortium name="The Broad Institute Genome Sequencing Platform"/>
            <person name="Volkman S.K."/>
            <person name="Neafsey D.E."/>
            <person name="Dash A.P."/>
            <person name="Chitnis C.E."/>
            <person name="Hartl D.L."/>
            <person name="Young S.K."/>
            <person name="Zeng Q."/>
            <person name="Koehrsen M."/>
            <person name="Alvarado L."/>
            <person name="Berlin A."/>
            <person name="Borenstein D."/>
            <person name="Chapman S.B."/>
            <person name="Chen Z."/>
            <person name="Engels R."/>
            <person name="Freedman E."/>
            <person name="Gellesch M."/>
            <person name="Goldberg J."/>
            <person name="Griggs A."/>
            <person name="Gujja S."/>
            <person name="Heilman E.R."/>
            <person name="Heiman D.I."/>
            <person name="Howarth C."/>
            <person name="Jen D."/>
            <person name="Larson L."/>
            <person name="Mehta T."/>
            <person name="Neiman D."/>
            <person name="Park D."/>
            <person name="Pearson M."/>
            <person name="Roberts A."/>
            <person name="Saif S."/>
            <person name="Shea T."/>
            <person name="Shenoy N."/>
            <person name="Sisk P."/>
            <person name="Stolte C."/>
            <person name="Sykes S."/>
            <person name="Walk T."/>
            <person name="White J."/>
            <person name="Yandava C."/>
            <person name="Haas B."/>
            <person name="Henn M.R."/>
            <person name="Nusbaum C."/>
            <person name="Birren B."/>
        </authorList>
    </citation>
    <scope>NUCLEOTIDE SEQUENCE [LARGE SCALE GENOMIC DNA]</scope>
</reference>
<dbReference type="PANTHER" id="PTHR11502">
    <property type="entry name" value="40S RIBOSOMAL PROTEIN S6"/>
    <property type="match status" value="1"/>
</dbReference>
<organism evidence="4 5">
    <name type="scientific">Plasmodium falciparum (isolate Dd2)</name>
    <dbReference type="NCBI Taxonomy" id="57267"/>
    <lineage>
        <taxon>Eukaryota</taxon>
        <taxon>Sar</taxon>
        <taxon>Alveolata</taxon>
        <taxon>Apicomplexa</taxon>
        <taxon>Aconoidasida</taxon>
        <taxon>Haemosporida</taxon>
        <taxon>Plasmodiidae</taxon>
        <taxon>Plasmodium</taxon>
        <taxon>Plasmodium (Laverania)</taxon>
    </lineage>
</organism>
<gene>
    <name evidence="4" type="ORF">PFDG_02677</name>
</gene>
<dbReference type="AlphaFoldDB" id="A0A0L7M1S1"/>
<dbReference type="OrthoDB" id="10260596at2759"/>
<evidence type="ECO:0000256" key="1">
    <source>
        <dbReference type="ARBA" id="ARBA00009312"/>
    </source>
</evidence>
<keyword evidence="2" id="KW-0689">Ribosomal protein</keyword>
<dbReference type="Proteomes" id="UP000054282">
    <property type="component" value="Unassembled WGS sequence"/>
</dbReference>
<dbReference type="OMA" id="GEECKGY"/>
<protein>
    <submittedName>
        <fullName evidence="4">Uncharacterized protein</fullName>
    </submittedName>
</protein>
<name>A0A0L7M1S1_PLAF4</name>
<dbReference type="GO" id="GO:1990904">
    <property type="term" value="C:ribonucleoprotein complex"/>
    <property type="evidence" value="ECO:0007669"/>
    <property type="project" value="UniProtKB-KW"/>
</dbReference>
<dbReference type="EMBL" id="DS016375">
    <property type="protein sequence ID" value="KOB86804.1"/>
    <property type="molecule type" value="Genomic_DNA"/>
</dbReference>
<dbReference type="Pfam" id="PF01092">
    <property type="entry name" value="Ribosomal_S6e"/>
    <property type="match status" value="1"/>
</dbReference>
<accession>A0A0L7M1S1</accession>
<dbReference type="GO" id="GO:0003735">
    <property type="term" value="F:structural constituent of ribosome"/>
    <property type="evidence" value="ECO:0007669"/>
    <property type="project" value="InterPro"/>
</dbReference>
<keyword evidence="3" id="KW-0687">Ribonucleoprotein</keyword>
<evidence type="ECO:0000256" key="2">
    <source>
        <dbReference type="ARBA" id="ARBA00022980"/>
    </source>
</evidence>
<dbReference type="SMART" id="SM01405">
    <property type="entry name" value="Ribosomal_S6e"/>
    <property type="match status" value="1"/>
</dbReference>
<feature type="non-terminal residue" evidence="4">
    <location>
        <position position="65"/>
    </location>
</feature>
<comment type="similarity">
    <text evidence="1">Belongs to the eukaryotic ribosomal protein eS6 family.</text>
</comment>
<evidence type="ECO:0000313" key="5">
    <source>
        <dbReference type="Proteomes" id="UP000054282"/>
    </source>
</evidence>
<evidence type="ECO:0000313" key="4">
    <source>
        <dbReference type="EMBL" id="KOB86804.1"/>
    </source>
</evidence>
<reference evidence="5" key="2">
    <citation type="submission" date="2006-09" db="EMBL/GenBank/DDBJ databases">
        <title>The genome sequence of Plasmodium falciparum Dd2.</title>
        <authorList>
            <consortium name="The Broad Institute Genome Sequencing Platform"/>
            <person name="Birren B."/>
            <person name="Lander E."/>
            <person name="Galagan J."/>
            <person name="Nusbaum C."/>
            <person name="Devon K."/>
            <person name="Henn M."/>
            <person name="Jaffe D."/>
            <person name="Butler J."/>
            <person name="Alvarez P."/>
            <person name="Gnerre S."/>
            <person name="Grabherr M."/>
            <person name="Kleber M."/>
            <person name="Mauceli E."/>
            <person name="Brockman W."/>
            <person name="MacCallum I.A."/>
            <person name="Rounsley S."/>
            <person name="Young S."/>
            <person name="LaButti K."/>
            <person name="Pushparaj V."/>
            <person name="DeCaprio D."/>
            <person name="Crawford M."/>
            <person name="Koehrsen M."/>
            <person name="Engels R."/>
            <person name="Montgomery P."/>
            <person name="Pearson M."/>
            <person name="Howarth C."/>
            <person name="Larson L."/>
            <person name="Luoma S."/>
            <person name="White J."/>
            <person name="Kodira C."/>
            <person name="Zeng Q."/>
            <person name="O'Leary S."/>
            <person name="Yandava C."/>
            <person name="Alvarado L."/>
            <person name="Wirth D."/>
            <person name="Volkman S."/>
            <person name="Hartl D."/>
        </authorList>
    </citation>
    <scope>NUCLEOTIDE SEQUENCE [LARGE SCALE GENOMIC DNA]</scope>
</reference>
<dbReference type="GO" id="GO:0006412">
    <property type="term" value="P:translation"/>
    <property type="evidence" value="ECO:0007669"/>
    <property type="project" value="InterPro"/>
</dbReference>
<dbReference type="InterPro" id="IPR001377">
    <property type="entry name" value="Ribosomal_eS6"/>
</dbReference>
<sequence>MKLNISNPLNNVQKSIEIDDEKKLFPFMEKRIGNAVPGDSIGEEFTGYVFRIPGGNDKHGFPMIQ</sequence>
<proteinExistence type="inferred from homology"/>
<dbReference type="KEGG" id="pfd:PFDG_02677"/>
<dbReference type="GO" id="GO:0005840">
    <property type="term" value="C:ribosome"/>
    <property type="evidence" value="ECO:0007669"/>
    <property type="project" value="UniProtKB-KW"/>
</dbReference>
<evidence type="ECO:0000256" key="3">
    <source>
        <dbReference type="ARBA" id="ARBA00023274"/>
    </source>
</evidence>